<keyword evidence="5" id="KW-1185">Reference proteome</keyword>
<dbReference type="Gene3D" id="3.30.565.10">
    <property type="entry name" value="Histidine kinase-like ATPase, C-terminal domain"/>
    <property type="match status" value="1"/>
</dbReference>
<feature type="domain" description="Signal transduction histidine kinase internal region" evidence="2">
    <location>
        <begin position="698"/>
        <end position="775"/>
    </location>
</feature>
<evidence type="ECO:0000259" key="3">
    <source>
        <dbReference type="Pfam" id="PF07495"/>
    </source>
</evidence>
<protein>
    <recommendedName>
        <fullName evidence="6">Signal transduction histidine kinase internal region domain-containing protein</fullName>
    </recommendedName>
</protein>
<dbReference type="SUPFAM" id="SSF63829">
    <property type="entry name" value="Calcium-dependent phosphotriesterase"/>
    <property type="match status" value="1"/>
</dbReference>
<dbReference type="PANTHER" id="PTHR34220:SF7">
    <property type="entry name" value="SENSOR HISTIDINE KINASE YPDA"/>
    <property type="match status" value="1"/>
</dbReference>
<dbReference type="Pfam" id="PF06580">
    <property type="entry name" value="His_kinase"/>
    <property type="match status" value="1"/>
</dbReference>
<dbReference type="OrthoDB" id="9809670at2"/>
<keyword evidence="1" id="KW-0472">Membrane</keyword>
<dbReference type="KEGG" id="pseg:D3H65_18530"/>
<dbReference type="Gene3D" id="2.60.40.10">
    <property type="entry name" value="Immunoglobulins"/>
    <property type="match status" value="1"/>
</dbReference>
<feature type="domain" description="Two component regulator three Y" evidence="3">
    <location>
        <begin position="586"/>
        <end position="647"/>
    </location>
</feature>
<dbReference type="InterPro" id="IPR050640">
    <property type="entry name" value="Bact_2-comp_sensor_kinase"/>
</dbReference>
<dbReference type="Proteomes" id="UP000263900">
    <property type="component" value="Chromosome"/>
</dbReference>
<evidence type="ECO:0000313" key="5">
    <source>
        <dbReference type="Proteomes" id="UP000263900"/>
    </source>
</evidence>
<dbReference type="InterPro" id="IPR013783">
    <property type="entry name" value="Ig-like_fold"/>
</dbReference>
<dbReference type="InterPro" id="IPR036890">
    <property type="entry name" value="HATPase_C_sf"/>
</dbReference>
<dbReference type="GO" id="GO:0016020">
    <property type="term" value="C:membrane"/>
    <property type="evidence" value="ECO:0007669"/>
    <property type="project" value="InterPro"/>
</dbReference>
<dbReference type="GO" id="GO:0000155">
    <property type="term" value="F:phosphorelay sensor kinase activity"/>
    <property type="evidence" value="ECO:0007669"/>
    <property type="project" value="InterPro"/>
</dbReference>
<dbReference type="Pfam" id="PF07495">
    <property type="entry name" value="Y_Y_Y"/>
    <property type="match status" value="1"/>
</dbReference>
<dbReference type="SUPFAM" id="SSF55874">
    <property type="entry name" value="ATPase domain of HSP90 chaperone/DNA topoisomerase II/histidine kinase"/>
    <property type="match status" value="1"/>
</dbReference>
<dbReference type="EMBL" id="CP032157">
    <property type="protein sequence ID" value="AXY75861.1"/>
    <property type="molecule type" value="Genomic_DNA"/>
</dbReference>
<dbReference type="AlphaFoldDB" id="A0A3B7N020"/>
<gene>
    <name evidence="4" type="ORF">D3H65_18530</name>
</gene>
<dbReference type="InterPro" id="IPR011123">
    <property type="entry name" value="Y_Y_Y"/>
</dbReference>
<proteinExistence type="predicted"/>
<keyword evidence="1" id="KW-0812">Transmembrane</keyword>
<sequence>MAGLFYYANKEVVPVNFSEGNIPVYSLLLEGQGLWVGTGSGPAWLEAPAIKKATQKDTLTITPRILPVWRTLKDDRRVKRMALRKNGHLLIGNVYNAYESDRKSLQKIWGMSHSADLLNGISVTEEDEVLICANFSGVNFRKDNQWKKLPIPFLTGMDFHQEGGNWYYYNSEAIFQVDVKTKAFRQVLNIPYDHREWGSVFTCDKDGNFWIATHEGLLYARPEIFKSHLQEEPEGFNELYSIYQLKDGTIIAGANRGRLFKKVNDHFEMVWPGGKTIFSHAELKSICEMPDGDQWFGSGYQGLARLSKTGLQYFYEEGGSGDKTFLHMHCGRNGELWTTGDKNVTRIRKGKNDSLEFIQYTYRQEITDNPLIRSLVESPGGKIYVGSTWGLATIKDTYLELFPLQKDQSFSITDMQMTRQGKVWVATQGNGLLLCHFLKDSLVIEKQLTTNDGLSSDIFLKILVDKDDILWAVAYNGINRIEQSGNDLSIVAKDIDRSLLKGDYQGVDMIQDNQGTIWMATSSGLLSFDPLVYAKTITAPVLNIENILVIRDEQRTSLPLQHDVFAPASLSYKQNSLELLFTAIHYNNPAAVRYEYRLLGQDTTWIKLNHTRQVTIRNIPAGKYTLQVRAAAGSNQWSNTADWSFTVQAPFWRTGWFLACVVAAISAIVYLLLKQRIKTLRKKEATRRDFDRQIARVKMNMLRAQMNPHFIFNSLNSINNFILKNDPQNASGYLTKFSRLMRMILDNSRSEWVTLENELSALDLYIQLESIRFDNVFEYKLILDEDIDPAQVIIPPLIIQPYVENAIWHGLLYREHSGGILLLEIKRVGELLSIKVEDNGVGRMASAEMRSRSALKKKSHGMKITGERLDIVNMTYDANTHIEVKDFYDKDQRGCGTSVLITLNYIQNKMG</sequence>
<dbReference type="SUPFAM" id="SSF101898">
    <property type="entry name" value="NHL repeat"/>
    <property type="match status" value="1"/>
</dbReference>
<reference evidence="4 5" key="1">
    <citation type="submission" date="2018-09" db="EMBL/GenBank/DDBJ databases">
        <title>Genome sequencing of strain 6GH32-13.</title>
        <authorList>
            <person name="Weon H.-Y."/>
            <person name="Heo J."/>
            <person name="Kwon S.-W."/>
        </authorList>
    </citation>
    <scope>NUCLEOTIDE SEQUENCE [LARGE SCALE GENOMIC DNA]</scope>
    <source>
        <strain evidence="4 5">5GH32-13</strain>
    </source>
</reference>
<evidence type="ECO:0008006" key="6">
    <source>
        <dbReference type="Google" id="ProtNLM"/>
    </source>
</evidence>
<name>A0A3B7N020_9BACT</name>
<dbReference type="Gene3D" id="2.130.10.10">
    <property type="entry name" value="YVTN repeat-like/Quinoprotein amine dehydrogenase"/>
    <property type="match status" value="2"/>
</dbReference>
<dbReference type="InterPro" id="IPR015943">
    <property type="entry name" value="WD40/YVTN_repeat-like_dom_sf"/>
</dbReference>
<organism evidence="4 5">
    <name type="scientific">Paraflavitalea soli</name>
    <dbReference type="NCBI Taxonomy" id="2315862"/>
    <lineage>
        <taxon>Bacteria</taxon>
        <taxon>Pseudomonadati</taxon>
        <taxon>Bacteroidota</taxon>
        <taxon>Chitinophagia</taxon>
        <taxon>Chitinophagales</taxon>
        <taxon>Chitinophagaceae</taxon>
        <taxon>Paraflavitalea</taxon>
    </lineage>
</organism>
<dbReference type="InterPro" id="IPR010559">
    <property type="entry name" value="Sig_transdc_His_kin_internal"/>
</dbReference>
<dbReference type="PANTHER" id="PTHR34220">
    <property type="entry name" value="SENSOR HISTIDINE KINASE YPDA"/>
    <property type="match status" value="1"/>
</dbReference>
<evidence type="ECO:0000259" key="2">
    <source>
        <dbReference type="Pfam" id="PF06580"/>
    </source>
</evidence>
<keyword evidence="1" id="KW-1133">Transmembrane helix</keyword>
<evidence type="ECO:0000313" key="4">
    <source>
        <dbReference type="EMBL" id="AXY75861.1"/>
    </source>
</evidence>
<feature type="transmembrane region" description="Helical" evidence="1">
    <location>
        <begin position="655"/>
        <end position="673"/>
    </location>
</feature>
<accession>A0A3B7N020</accession>
<evidence type="ECO:0000256" key="1">
    <source>
        <dbReference type="SAM" id="Phobius"/>
    </source>
</evidence>